<accession>A0ABP5XMB3</accession>
<organism evidence="7 8">
    <name type="scientific">Actinomadura vinacea</name>
    <dbReference type="NCBI Taxonomy" id="115336"/>
    <lineage>
        <taxon>Bacteria</taxon>
        <taxon>Bacillati</taxon>
        <taxon>Actinomycetota</taxon>
        <taxon>Actinomycetes</taxon>
        <taxon>Streptosporangiales</taxon>
        <taxon>Thermomonosporaceae</taxon>
        <taxon>Actinomadura</taxon>
    </lineage>
</organism>
<dbReference type="InterPro" id="IPR005158">
    <property type="entry name" value="BTAD"/>
</dbReference>
<feature type="domain" description="OmpR/PhoB-type" evidence="6">
    <location>
        <begin position="1"/>
        <end position="95"/>
    </location>
</feature>
<dbReference type="SUPFAM" id="SSF46894">
    <property type="entry name" value="C-terminal effector domain of the bipartite response regulators"/>
    <property type="match status" value="1"/>
</dbReference>
<evidence type="ECO:0000256" key="5">
    <source>
        <dbReference type="PROSITE-ProRule" id="PRU01091"/>
    </source>
</evidence>
<dbReference type="Gene3D" id="1.10.10.10">
    <property type="entry name" value="Winged helix-like DNA-binding domain superfamily/Winged helix DNA-binding domain"/>
    <property type="match status" value="1"/>
</dbReference>
<dbReference type="Gene3D" id="1.25.40.10">
    <property type="entry name" value="Tetratricopeptide repeat domain"/>
    <property type="match status" value="2"/>
</dbReference>
<dbReference type="CDD" id="cd00383">
    <property type="entry name" value="trans_reg_C"/>
    <property type="match status" value="1"/>
</dbReference>
<dbReference type="PRINTS" id="PR00364">
    <property type="entry name" value="DISEASERSIST"/>
</dbReference>
<sequence length="956" mass="100978">MDDDALEFRLLGPLEVVRGGREVPLPSGRQRTLLACLLLSAGRPVPVSTLVDRLWDAAPPRDARGTLQVHLVRLRRALADVEVVRTRPGGYLVDTVPDDLRRLGTLEARADRARKDGDLDGALRSLRAATSLWRGPILSNVASSSLHAEETPRLTERCLKAVERRYEVELALGHHEAAIAELRTLAAAHPLREALHGLLMRALYRAGRQAEALEAYDRAAAALTEDFGLDPGDGLKGLRQAILTRTEDEHSAVLAPGAAVLARETPVPWRALCQLPSPAGDFTGRAEALAEVELLLWPGGFAVPIVTVSGSAGVGKTALAVRAAHRLRERFPDAQLYARLGVRDPAEIAGDLLRALGVPPEAVPDGAQARGAALRARLTGRRVLLVLDDATAAAQVEALLPGTGTCAVLVTSRRMLAELPGNRVLRLAPLTPDDADAFLRRMVGAGRVAAEPAAAHEITAACGRLPLALRIAGARLATRPSLGLAAFARRLRIRERRLDELSLGGLEVRAGLRAGYDALDDRAAAAFRGLGLVGRADVTAWLLASLAGRDQDRELETLVGSGLLEPAGTGPAGEPRYRLHDLTADFAAEVAGPPGRPGNRAALGRLVDALTALAGHAREATARSSNDLPAEEPAGVAPVTAGDLPPGFGDGGSGASSVARAPITWLAAHRSLIGDVVVQACAAGSYERAARLVDLVVPLLHRQVDAAALRRLRETVRDAARDAGHERIRWREEYGLAVLALYTGPPGETIEAARACAAAFERFAMHREMAYAFGLLTFVGVRANGGDGGPAGPSALTEFSALAERAVPLARRSGDPLAEVVALTAKVDALAAAERFAEALAVARAALRLARTLGEPHFEATALSRVTHCELELGDAVAAARACGEALRLLDGVQDRRSAAWLLRESARITLVQGRREEAAELAERAVAHFRDLGDRYGQAEAAATLAGIRLTAPAP</sequence>
<dbReference type="InterPro" id="IPR051677">
    <property type="entry name" value="AfsR-DnrI-RedD_regulator"/>
</dbReference>
<dbReference type="Pfam" id="PF00486">
    <property type="entry name" value="Trans_reg_C"/>
    <property type="match status" value="1"/>
</dbReference>
<proteinExistence type="inferred from homology"/>
<keyword evidence="4" id="KW-0804">Transcription</keyword>
<dbReference type="Proteomes" id="UP001501231">
    <property type="component" value="Unassembled WGS sequence"/>
</dbReference>
<keyword evidence="3 5" id="KW-0238">DNA-binding</keyword>
<evidence type="ECO:0000256" key="1">
    <source>
        <dbReference type="ARBA" id="ARBA00005820"/>
    </source>
</evidence>
<dbReference type="InterPro" id="IPR002182">
    <property type="entry name" value="NB-ARC"/>
</dbReference>
<dbReference type="PANTHER" id="PTHR35807">
    <property type="entry name" value="TRANSCRIPTIONAL REGULATOR REDD-RELATED"/>
    <property type="match status" value="1"/>
</dbReference>
<dbReference type="SMART" id="SM00862">
    <property type="entry name" value="Trans_reg_C"/>
    <property type="match status" value="1"/>
</dbReference>
<comment type="caution">
    <text evidence="7">The sequence shown here is derived from an EMBL/GenBank/DDBJ whole genome shotgun (WGS) entry which is preliminary data.</text>
</comment>
<dbReference type="SUPFAM" id="SSF48452">
    <property type="entry name" value="TPR-like"/>
    <property type="match status" value="2"/>
</dbReference>
<evidence type="ECO:0000256" key="3">
    <source>
        <dbReference type="ARBA" id="ARBA00023125"/>
    </source>
</evidence>
<keyword evidence="8" id="KW-1185">Reference proteome</keyword>
<dbReference type="Pfam" id="PF00931">
    <property type="entry name" value="NB-ARC"/>
    <property type="match status" value="1"/>
</dbReference>
<dbReference type="InterPro" id="IPR016032">
    <property type="entry name" value="Sig_transdc_resp-reg_C-effctor"/>
</dbReference>
<evidence type="ECO:0000313" key="8">
    <source>
        <dbReference type="Proteomes" id="UP001501231"/>
    </source>
</evidence>
<evidence type="ECO:0000313" key="7">
    <source>
        <dbReference type="EMBL" id="GAA2459975.1"/>
    </source>
</evidence>
<dbReference type="Pfam" id="PF03704">
    <property type="entry name" value="BTAD"/>
    <property type="match status" value="1"/>
</dbReference>
<dbReference type="EMBL" id="BAAARW010000050">
    <property type="protein sequence ID" value="GAA2459975.1"/>
    <property type="molecule type" value="Genomic_DNA"/>
</dbReference>
<dbReference type="InterPro" id="IPR001867">
    <property type="entry name" value="OmpR/PhoB-type_DNA-bd"/>
</dbReference>
<dbReference type="PROSITE" id="PS51755">
    <property type="entry name" value="OMPR_PHOB"/>
    <property type="match status" value="1"/>
</dbReference>
<evidence type="ECO:0000256" key="4">
    <source>
        <dbReference type="ARBA" id="ARBA00023163"/>
    </source>
</evidence>
<evidence type="ECO:0000256" key="2">
    <source>
        <dbReference type="ARBA" id="ARBA00023015"/>
    </source>
</evidence>
<protein>
    <submittedName>
        <fullName evidence="7">BTAD domain-containing putative transcriptional regulator</fullName>
    </submittedName>
</protein>
<dbReference type="InterPro" id="IPR027417">
    <property type="entry name" value="P-loop_NTPase"/>
</dbReference>
<name>A0ABP5XMB3_9ACTN</name>
<gene>
    <name evidence="7" type="ORF">GCM10010191_95470</name>
</gene>
<dbReference type="Gene3D" id="3.40.50.300">
    <property type="entry name" value="P-loop containing nucleotide triphosphate hydrolases"/>
    <property type="match status" value="1"/>
</dbReference>
<dbReference type="SMART" id="SM01043">
    <property type="entry name" value="BTAD"/>
    <property type="match status" value="1"/>
</dbReference>
<reference evidence="8" key="1">
    <citation type="journal article" date="2019" name="Int. J. Syst. Evol. Microbiol.">
        <title>The Global Catalogue of Microorganisms (GCM) 10K type strain sequencing project: providing services to taxonomists for standard genome sequencing and annotation.</title>
        <authorList>
            <consortium name="The Broad Institute Genomics Platform"/>
            <consortium name="The Broad Institute Genome Sequencing Center for Infectious Disease"/>
            <person name="Wu L."/>
            <person name="Ma J."/>
        </authorList>
    </citation>
    <scope>NUCLEOTIDE SEQUENCE [LARGE SCALE GENOMIC DNA]</scope>
    <source>
        <strain evidence="8">JCM 3325</strain>
    </source>
</reference>
<keyword evidence="2" id="KW-0805">Transcription regulation</keyword>
<dbReference type="PANTHER" id="PTHR35807:SF1">
    <property type="entry name" value="TRANSCRIPTIONAL REGULATOR REDD"/>
    <property type="match status" value="1"/>
</dbReference>
<feature type="DNA-binding region" description="OmpR/PhoB-type" evidence="5">
    <location>
        <begin position="1"/>
        <end position="95"/>
    </location>
</feature>
<comment type="similarity">
    <text evidence="1">Belongs to the AfsR/DnrI/RedD regulatory family.</text>
</comment>
<dbReference type="InterPro" id="IPR036388">
    <property type="entry name" value="WH-like_DNA-bd_sf"/>
</dbReference>
<dbReference type="InterPro" id="IPR011990">
    <property type="entry name" value="TPR-like_helical_dom_sf"/>
</dbReference>
<dbReference type="CDD" id="cd15831">
    <property type="entry name" value="BTAD"/>
    <property type="match status" value="1"/>
</dbReference>
<dbReference type="RefSeq" id="WP_344598770.1">
    <property type="nucleotide sequence ID" value="NZ_BAAARW010000050.1"/>
</dbReference>
<evidence type="ECO:0000259" key="6">
    <source>
        <dbReference type="PROSITE" id="PS51755"/>
    </source>
</evidence>
<dbReference type="SUPFAM" id="SSF52540">
    <property type="entry name" value="P-loop containing nucleoside triphosphate hydrolases"/>
    <property type="match status" value="1"/>
</dbReference>